<dbReference type="PANTHER" id="PTHR44379">
    <property type="entry name" value="OXIDOREDUCTASE WITH IRON-SULFUR SUBUNIT"/>
    <property type="match status" value="1"/>
</dbReference>
<organism evidence="7 8">
    <name type="scientific">Anoxynatronum sibiricum</name>
    <dbReference type="NCBI Taxonomy" id="210623"/>
    <lineage>
        <taxon>Bacteria</taxon>
        <taxon>Bacillati</taxon>
        <taxon>Bacillota</taxon>
        <taxon>Clostridia</taxon>
        <taxon>Eubacteriales</taxon>
        <taxon>Clostridiaceae</taxon>
        <taxon>Anoxynatronum</taxon>
    </lineage>
</organism>
<evidence type="ECO:0000256" key="2">
    <source>
        <dbReference type="ARBA" id="ARBA00022723"/>
    </source>
</evidence>
<dbReference type="PANTHER" id="PTHR44379:SF5">
    <property type="entry name" value="OXIDOREDUCTASE WITH IRON-SULFUR SUBUNIT"/>
    <property type="match status" value="1"/>
</dbReference>
<keyword evidence="1" id="KW-0001">2Fe-2S</keyword>
<keyword evidence="2" id="KW-0479">Metal-binding</keyword>
<reference evidence="7 8" key="1">
    <citation type="submission" date="2024-04" db="EMBL/GenBank/DDBJ databases">
        <title>Genome sequencing and metabolic network reconstruction of aminoacids and betaine degradation by Anoxynatronum sibiricum.</title>
        <authorList>
            <person name="Detkova E.N."/>
            <person name="Boltjanskaja Y.V."/>
            <person name="Mardanov A.V."/>
            <person name="Kevbrin V."/>
        </authorList>
    </citation>
    <scope>NUCLEOTIDE SEQUENCE [LARGE SCALE GENOMIC DNA]</scope>
    <source>
        <strain evidence="7 8">Z-7981</strain>
    </source>
</reference>
<evidence type="ECO:0000313" key="8">
    <source>
        <dbReference type="Proteomes" id="UP001407405"/>
    </source>
</evidence>
<dbReference type="CDD" id="cd00207">
    <property type="entry name" value="fer2"/>
    <property type="match status" value="1"/>
</dbReference>
<dbReference type="Pfam" id="PF00111">
    <property type="entry name" value="Fer2"/>
    <property type="match status" value="1"/>
</dbReference>
<dbReference type="Proteomes" id="UP001407405">
    <property type="component" value="Unassembled WGS sequence"/>
</dbReference>
<evidence type="ECO:0000259" key="6">
    <source>
        <dbReference type="PROSITE" id="PS51085"/>
    </source>
</evidence>
<evidence type="ECO:0000313" key="7">
    <source>
        <dbReference type="EMBL" id="MEN1759034.1"/>
    </source>
</evidence>
<feature type="domain" description="2Fe-2S ferredoxin-type" evidence="6">
    <location>
        <begin position="2"/>
        <end position="78"/>
    </location>
</feature>
<dbReference type="InterPro" id="IPR036010">
    <property type="entry name" value="2Fe-2S_ferredoxin-like_sf"/>
</dbReference>
<dbReference type="InterPro" id="IPR006058">
    <property type="entry name" value="2Fe2S_fd_BS"/>
</dbReference>
<dbReference type="Gene3D" id="1.10.150.120">
    <property type="entry name" value="[2Fe-2S]-binding domain"/>
    <property type="match status" value="1"/>
</dbReference>
<dbReference type="InterPro" id="IPR012675">
    <property type="entry name" value="Beta-grasp_dom_sf"/>
</dbReference>
<dbReference type="PROSITE" id="PS51085">
    <property type="entry name" value="2FE2S_FER_2"/>
    <property type="match status" value="1"/>
</dbReference>
<dbReference type="EMBL" id="JBCITM010000001">
    <property type="protein sequence ID" value="MEN1759034.1"/>
    <property type="molecule type" value="Genomic_DNA"/>
</dbReference>
<sequence>MKTIQLTVNGKEMTLTVEADQRLLDVLRHNLKLTGTKEGCGEGECGACTVIMDGAIVNSCLVMAFQADGKSIQTIEALDREDGSLHPIQQAFLEEGAVQCGFCTPGMVLSAKALLDKNPNPTRADIQEGISGNLCRCTGYHKIVEAVEKAADTMKEGGESHGTARRGAK</sequence>
<dbReference type="PROSITE" id="PS00197">
    <property type="entry name" value="2FE2S_FER_1"/>
    <property type="match status" value="1"/>
</dbReference>
<keyword evidence="8" id="KW-1185">Reference proteome</keyword>
<protein>
    <submittedName>
        <fullName evidence="7">(2Fe-2S)-binding protein</fullName>
    </submittedName>
</protein>
<evidence type="ECO:0000256" key="3">
    <source>
        <dbReference type="ARBA" id="ARBA00023002"/>
    </source>
</evidence>
<comment type="caution">
    <text evidence="7">The sequence shown here is derived from an EMBL/GenBank/DDBJ whole genome shotgun (WGS) entry which is preliminary data.</text>
</comment>
<keyword evidence="5" id="KW-0411">Iron-sulfur</keyword>
<dbReference type="Gene3D" id="3.10.20.30">
    <property type="match status" value="1"/>
</dbReference>
<gene>
    <name evidence="7" type="ORF">AAIG11_00990</name>
</gene>
<dbReference type="Pfam" id="PF01799">
    <property type="entry name" value="Fer2_2"/>
    <property type="match status" value="1"/>
</dbReference>
<dbReference type="InterPro" id="IPR036884">
    <property type="entry name" value="2Fe-2S-bd_dom_sf"/>
</dbReference>
<name>A0ABU9VSB4_9CLOT</name>
<dbReference type="InterPro" id="IPR001041">
    <property type="entry name" value="2Fe-2S_ferredoxin-type"/>
</dbReference>
<evidence type="ECO:0000256" key="4">
    <source>
        <dbReference type="ARBA" id="ARBA00023004"/>
    </source>
</evidence>
<proteinExistence type="predicted"/>
<dbReference type="SUPFAM" id="SSF47741">
    <property type="entry name" value="CO dehydrogenase ISP C-domain like"/>
    <property type="match status" value="1"/>
</dbReference>
<dbReference type="InterPro" id="IPR002888">
    <property type="entry name" value="2Fe-2S-bd"/>
</dbReference>
<accession>A0ABU9VSB4</accession>
<dbReference type="RefSeq" id="WP_343184415.1">
    <property type="nucleotide sequence ID" value="NZ_JBCITM010000001.1"/>
</dbReference>
<keyword evidence="3" id="KW-0560">Oxidoreductase</keyword>
<dbReference type="InterPro" id="IPR051452">
    <property type="entry name" value="Diverse_Oxidoreductases"/>
</dbReference>
<evidence type="ECO:0000256" key="5">
    <source>
        <dbReference type="ARBA" id="ARBA00023014"/>
    </source>
</evidence>
<evidence type="ECO:0000256" key="1">
    <source>
        <dbReference type="ARBA" id="ARBA00022714"/>
    </source>
</evidence>
<dbReference type="SUPFAM" id="SSF54292">
    <property type="entry name" value="2Fe-2S ferredoxin-like"/>
    <property type="match status" value="1"/>
</dbReference>
<keyword evidence="4" id="KW-0408">Iron</keyword>